<evidence type="ECO:0000313" key="1">
    <source>
        <dbReference type="EMBL" id="KKL77632.1"/>
    </source>
</evidence>
<gene>
    <name evidence="1" type="ORF">LCGC14_2032950</name>
</gene>
<comment type="caution">
    <text evidence="1">The sequence shown here is derived from an EMBL/GenBank/DDBJ whole genome shotgun (WGS) entry which is preliminary data.</text>
</comment>
<sequence length="129" mass="15127">MKTIRIEEEADLKLKKLAKEFRMSKKSMVNMILENLVAVDVEMFQKRDRGGIPNIIMKNDEGEDDVIEFEDTDEEDFEIEIDEEDEEDYEVEGFSPAEIQRKQLKLAAIKANIISEEDIGEYVDENYRD</sequence>
<accession>A0A0F9HR30</accession>
<dbReference type="AlphaFoldDB" id="A0A0F9HR30"/>
<dbReference type="EMBL" id="LAZR01023695">
    <property type="protein sequence ID" value="KKL77632.1"/>
    <property type="molecule type" value="Genomic_DNA"/>
</dbReference>
<protein>
    <submittedName>
        <fullName evidence="1">Uncharacterized protein</fullName>
    </submittedName>
</protein>
<proteinExistence type="predicted"/>
<name>A0A0F9HR30_9ZZZZ</name>
<reference evidence="1" key="1">
    <citation type="journal article" date="2015" name="Nature">
        <title>Complex archaea that bridge the gap between prokaryotes and eukaryotes.</title>
        <authorList>
            <person name="Spang A."/>
            <person name="Saw J.H."/>
            <person name="Jorgensen S.L."/>
            <person name="Zaremba-Niedzwiedzka K."/>
            <person name="Martijn J."/>
            <person name="Lind A.E."/>
            <person name="van Eijk R."/>
            <person name="Schleper C."/>
            <person name="Guy L."/>
            <person name="Ettema T.J."/>
        </authorList>
    </citation>
    <scope>NUCLEOTIDE SEQUENCE</scope>
</reference>
<organism evidence="1">
    <name type="scientific">marine sediment metagenome</name>
    <dbReference type="NCBI Taxonomy" id="412755"/>
    <lineage>
        <taxon>unclassified sequences</taxon>
        <taxon>metagenomes</taxon>
        <taxon>ecological metagenomes</taxon>
    </lineage>
</organism>